<reference evidence="1 2" key="1">
    <citation type="submission" date="2020-04" db="EMBL/GenBank/DDBJ databases">
        <title>Description of novel Gluconacetobacter.</title>
        <authorList>
            <person name="Sombolestani A."/>
        </authorList>
    </citation>
    <scope>NUCLEOTIDE SEQUENCE [LARGE SCALE GENOMIC DNA]</scope>
    <source>
        <strain evidence="1 2">LMG 22058</strain>
    </source>
</reference>
<proteinExistence type="predicted"/>
<dbReference type="AlphaFoldDB" id="A0A7W4PHL1"/>
<evidence type="ECO:0000313" key="2">
    <source>
        <dbReference type="Proteomes" id="UP000530320"/>
    </source>
</evidence>
<sequence length="89" mass="9956">MTPSETEEAIARLRGQNQARAMLLTAMLVAMPTAQRVEAAAILRVMQKKREFLDEMALPLRTEVMAEATADEIKRVLTNAEIVCRDLGR</sequence>
<dbReference type="EMBL" id="JABEQP010000002">
    <property type="protein sequence ID" value="MBB2196584.1"/>
    <property type="molecule type" value="Genomic_DNA"/>
</dbReference>
<evidence type="ECO:0000313" key="1">
    <source>
        <dbReference type="EMBL" id="MBB2196584.1"/>
    </source>
</evidence>
<accession>A0A7W4PHL1</accession>
<protein>
    <submittedName>
        <fullName evidence="1">Uncharacterized protein</fullName>
    </submittedName>
</protein>
<name>A0A7W4PHL1_9PROT</name>
<organism evidence="1 2">
    <name type="scientific">Gluconacetobacter dulcium</name>
    <dbReference type="NCBI Taxonomy" id="2729096"/>
    <lineage>
        <taxon>Bacteria</taxon>
        <taxon>Pseudomonadati</taxon>
        <taxon>Pseudomonadota</taxon>
        <taxon>Alphaproteobacteria</taxon>
        <taxon>Acetobacterales</taxon>
        <taxon>Acetobacteraceae</taxon>
        <taxon>Gluconacetobacter</taxon>
    </lineage>
</organism>
<gene>
    <name evidence="1" type="ORF">HLH44_03740</name>
</gene>
<comment type="caution">
    <text evidence="1">The sequence shown here is derived from an EMBL/GenBank/DDBJ whole genome shotgun (WGS) entry which is preliminary data.</text>
</comment>
<dbReference type="RefSeq" id="WP_183008168.1">
    <property type="nucleotide sequence ID" value="NZ_JABEQP010000002.1"/>
</dbReference>
<dbReference type="Proteomes" id="UP000530320">
    <property type="component" value="Unassembled WGS sequence"/>
</dbReference>